<evidence type="ECO:0000313" key="12">
    <source>
        <dbReference type="EMBL" id="SZX69363.1"/>
    </source>
</evidence>
<dbReference type="InterPro" id="IPR001594">
    <property type="entry name" value="Palmitoyltrfase_DHHC"/>
</dbReference>
<keyword evidence="6 8" id="KW-0040">ANK repeat</keyword>
<dbReference type="Pfam" id="PF01529">
    <property type="entry name" value="DHHC"/>
    <property type="match status" value="1"/>
</dbReference>
<dbReference type="SUPFAM" id="SSF48403">
    <property type="entry name" value="Ankyrin repeat"/>
    <property type="match status" value="1"/>
</dbReference>
<evidence type="ECO:0000256" key="8">
    <source>
        <dbReference type="PROSITE-ProRule" id="PRU00023"/>
    </source>
</evidence>
<accession>A0A383VWX6</accession>
<dbReference type="SMART" id="SM00248">
    <property type="entry name" value="ANK"/>
    <property type="match status" value="5"/>
</dbReference>
<feature type="transmembrane region" description="Helical" evidence="9">
    <location>
        <begin position="256"/>
        <end position="277"/>
    </location>
</feature>
<dbReference type="Gene3D" id="1.25.40.20">
    <property type="entry name" value="Ankyrin repeat-containing domain"/>
    <property type="match status" value="2"/>
</dbReference>
<evidence type="ECO:0000256" key="5">
    <source>
        <dbReference type="ARBA" id="ARBA00022989"/>
    </source>
</evidence>
<feature type="repeat" description="ANK" evidence="8">
    <location>
        <begin position="142"/>
        <end position="174"/>
    </location>
</feature>
<proteinExistence type="inferred from homology"/>
<feature type="transmembrane region" description="Helical" evidence="9">
    <location>
        <begin position="399"/>
        <end position="419"/>
    </location>
</feature>
<feature type="region of interest" description="Disordered" evidence="10">
    <location>
        <begin position="425"/>
        <end position="471"/>
    </location>
</feature>
<evidence type="ECO:0000256" key="6">
    <source>
        <dbReference type="ARBA" id="ARBA00023043"/>
    </source>
</evidence>
<comment type="subcellular location">
    <subcellularLocation>
        <location evidence="1">Membrane</location>
        <topology evidence="1">Multi-pass membrane protein</topology>
    </subcellularLocation>
</comment>
<dbReference type="Pfam" id="PF12796">
    <property type="entry name" value="Ank_2"/>
    <property type="match status" value="1"/>
</dbReference>
<feature type="repeat" description="ANK" evidence="8">
    <location>
        <begin position="175"/>
        <end position="207"/>
    </location>
</feature>
<dbReference type="EC" id="2.3.1.225" evidence="9"/>
<dbReference type="AlphaFoldDB" id="A0A383VWX6"/>
<keyword evidence="3 9" id="KW-0812">Transmembrane</keyword>
<comment type="similarity">
    <text evidence="2 9">Belongs to the DHHC palmitoyltransferase family.</text>
</comment>
<feature type="transmembrane region" description="Helical" evidence="9">
    <location>
        <begin position="569"/>
        <end position="592"/>
    </location>
</feature>
<evidence type="ECO:0000313" key="13">
    <source>
        <dbReference type="Proteomes" id="UP000256970"/>
    </source>
</evidence>
<evidence type="ECO:0000256" key="9">
    <source>
        <dbReference type="RuleBase" id="RU079119"/>
    </source>
</evidence>
<dbReference type="GO" id="GO:0000139">
    <property type="term" value="C:Golgi membrane"/>
    <property type="evidence" value="ECO:0007669"/>
    <property type="project" value="TreeGrafter"/>
</dbReference>
<comment type="catalytic activity">
    <reaction evidence="9">
        <text>L-cysteinyl-[protein] + hexadecanoyl-CoA = S-hexadecanoyl-L-cysteinyl-[protein] + CoA</text>
        <dbReference type="Rhea" id="RHEA:36683"/>
        <dbReference type="Rhea" id="RHEA-COMP:10131"/>
        <dbReference type="Rhea" id="RHEA-COMP:11032"/>
        <dbReference type="ChEBI" id="CHEBI:29950"/>
        <dbReference type="ChEBI" id="CHEBI:57287"/>
        <dbReference type="ChEBI" id="CHEBI:57379"/>
        <dbReference type="ChEBI" id="CHEBI:74151"/>
        <dbReference type="EC" id="2.3.1.225"/>
    </reaction>
</comment>
<dbReference type="InterPro" id="IPR036770">
    <property type="entry name" value="Ankyrin_rpt-contain_sf"/>
</dbReference>
<keyword evidence="9" id="KW-0808">Transferase</keyword>
<feature type="compositionally biased region" description="Low complexity" evidence="10">
    <location>
        <begin position="376"/>
        <end position="392"/>
    </location>
</feature>
<keyword evidence="7 9" id="KW-0472">Membrane</keyword>
<keyword evidence="4" id="KW-0677">Repeat</keyword>
<feature type="repeat" description="ANK" evidence="8">
    <location>
        <begin position="75"/>
        <end position="107"/>
    </location>
</feature>
<dbReference type="Pfam" id="PF13637">
    <property type="entry name" value="Ank_4"/>
    <property type="match status" value="1"/>
</dbReference>
<feature type="repeat" description="ANK" evidence="8">
    <location>
        <begin position="108"/>
        <end position="141"/>
    </location>
</feature>
<dbReference type="STRING" id="3088.A0A383VWX6"/>
<keyword evidence="9" id="KW-0012">Acyltransferase</keyword>
<dbReference type="InterPro" id="IPR002110">
    <property type="entry name" value="Ankyrin_rpt"/>
</dbReference>
<dbReference type="Pfam" id="PF00023">
    <property type="entry name" value="Ank"/>
    <property type="match status" value="1"/>
</dbReference>
<dbReference type="PANTHER" id="PTHR24161">
    <property type="entry name" value="ANK_REP_REGION DOMAIN-CONTAINING PROTEIN-RELATED"/>
    <property type="match status" value="1"/>
</dbReference>
<evidence type="ECO:0000256" key="10">
    <source>
        <dbReference type="SAM" id="MobiDB-lite"/>
    </source>
</evidence>
<feature type="compositionally biased region" description="Basic and acidic residues" evidence="10">
    <location>
        <begin position="435"/>
        <end position="444"/>
    </location>
</feature>
<protein>
    <recommendedName>
        <fullName evidence="9">S-acyltransferase</fullName>
        <ecNumber evidence="9">2.3.1.225</ecNumber>
    </recommendedName>
    <alternativeName>
        <fullName evidence="9">Palmitoyltransferase</fullName>
    </alternativeName>
</protein>
<feature type="domain" description="Palmitoyltransferase DHHC" evidence="11">
    <location>
        <begin position="523"/>
        <end position="644"/>
    </location>
</feature>
<dbReference type="GO" id="GO:0019706">
    <property type="term" value="F:protein-cysteine S-palmitoyltransferase activity"/>
    <property type="evidence" value="ECO:0007669"/>
    <property type="project" value="UniProtKB-EC"/>
</dbReference>
<feature type="compositionally biased region" description="Low complexity" evidence="10">
    <location>
        <begin position="447"/>
        <end position="463"/>
    </location>
</feature>
<keyword evidence="13" id="KW-1185">Reference proteome</keyword>
<evidence type="ECO:0000256" key="3">
    <source>
        <dbReference type="ARBA" id="ARBA00022692"/>
    </source>
</evidence>
<feature type="transmembrane region" description="Helical" evidence="9">
    <location>
        <begin position="604"/>
        <end position="627"/>
    </location>
</feature>
<dbReference type="PROSITE" id="PS50216">
    <property type="entry name" value="DHHC"/>
    <property type="match status" value="1"/>
</dbReference>
<dbReference type="PROSITE" id="PS50088">
    <property type="entry name" value="ANK_REPEAT"/>
    <property type="match status" value="5"/>
</dbReference>
<evidence type="ECO:0000256" key="1">
    <source>
        <dbReference type="ARBA" id="ARBA00004141"/>
    </source>
</evidence>
<comment type="domain">
    <text evidence="9">The DHHC domain is required for palmitoyltransferase activity.</text>
</comment>
<dbReference type="PANTHER" id="PTHR24161:SF17">
    <property type="entry name" value="PALMITOYLTRANSFERASE"/>
    <property type="match status" value="1"/>
</dbReference>
<evidence type="ECO:0000259" key="11">
    <source>
        <dbReference type="Pfam" id="PF01529"/>
    </source>
</evidence>
<gene>
    <name evidence="12" type="ORF">BQ4739_LOCUS9648</name>
</gene>
<feature type="repeat" description="ANK" evidence="8">
    <location>
        <begin position="42"/>
        <end position="74"/>
    </location>
</feature>
<evidence type="ECO:0000256" key="4">
    <source>
        <dbReference type="ARBA" id="ARBA00022737"/>
    </source>
</evidence>
<evidence type="ECO:0000256" key="7">
    <source>
        <dbReference type="ARBA" id="ARBA00023136"/>
    </source>
</evidence>
<keyword evidence="5 9" id="KW-1133">Transmembrane helix</keyword>
<dbReference type="Proteomes" id="UP000256970">
    <property type="component" value="Unassembled WGS sequence"/>
</dbReference>
<sequence length="736" mass="75140">MANKQQQEVIDTISKACAYGDFDKLKSFLEADPACVNAADEQGYFPLQWAALNNRVVETNYLLAQGAAVNAADGTGQTALHWASVRGSLACIETLLRGGADPGLPDNRGYTPCHVAAQYGQTAVLYHLALKWGVDCDTADHDGRTALHWAAYKGFADSVRLLLVLDARHALPDKEGCTPLHWAAIKGNGEACTVLVQGGALPSLSARDVTGSTPPQLAVEKGHRYLGMHLAEVKARAEDAWFGKHGSLAWMNKTQLCPVIWGLILGLLLVFVTKVIGPGPVALPQQPSAAGAAAAAAAAAGDAAVALINSTAAAAAGAAVQLSAAAAMVAGQKPGVHSSSSGASSHRRPAVAAAHPHSAVPGEGGTRAITTAPGTGSSSRQLGSAAGGSSSSRSGSSLFLFNVAAWSVVVAAGVGLFFLHKTTTSDPGFVPTGRDGGRTGEKRLKAAHAAAAAAAGSSGPHSHGAGGLNGSGGSSGAVAGGGGAGGGTAGKGPLLRSGSGGSGCSGSQASLLDCPALWCGNWQQLCVTCKIVRPLRAKHCSVTDRCVEVFDHYCPWVGNTIGKGNRHTFLVFLWLELYALAASCGVAVSQLRGAVLAGAWGERLVWVLAFLVVSGFVSISVAVLAIAQASQVARNVTTNELANWHRYKYLQDGAGGFSNPFNRGVRTNCWEAFHPAATPVAPMMLPREADALGGLGGLAQGVAGQQQGQADELLLPQQAQGGHGAGHRCHGQECRH</sequence>
<feature type="region of interest" description="Disordered" evidence="10">
    <location>
        <begin position="335"/>
        <end position="392"/>
    </location>
</feature>
<dbReference type="PROSITE" id="PS50297">
    <property type="entry name" value="ANK_REP_REGION"/>
    <property type="match status" value="3"/>
</dbReference>
<organism evidence="12 13">
    <name type="scientific">Tetradesmus obliquus</name>
    <name type="common">Green alga</name>
    <name type="synonym">Acutodesmus obliquus</name>
    <dbReference type="NCBI Taxonomy" id="3088"/>
    <lineage>
        <taxon>Eukaryota</taxon>
        <taxon>Viridiplantae</taxon>
        <taxon>Chlorophyta</taxon>
        <taxon>core chlorophytes</taxon>
        <taxon>Chlorophyceae</taxon>
        <taxon>CS clade</taxon>
        <taxon>Sphaeropleales</taxon>
        <taxon>Scenedesmaceae</taxon>
        <taxon>Tetradesmus</taxon>
    </lineage>
</organism>
<dbReference type="EMBL" id="FNXT01000923">
    <property type="protein sequence ID" value="SZX69363.1"/>
    <property type="molecule type" value="Genomic_DNA"/>
</dbReference>
<feature type="compositionally biased region" description="Low complexity" evidence="10">
    <location>
        <begin position="335"/>
        <end position="361"/>
    </location>
</feature>
<evidence type="ECO:0000256" key="2">
    <source>
        <dbReference type="ARBA" id="ARBA00008574"/>
    </source>
</evidence>
<name>A0A383VWX6_TETOB</name>
<reference evidence="12 13" key="1">
    <citation type="submission" date="2016-10" db="EMBL/GenBank/DDBJ databases">
        <authorList>
            <person name="Cai Z."/>
        </authorList>
    </citation>
    <scope>NUCLEOTIDE SEQUENCE [LARGE SCALE GENOMIC DNA]</scope>
</reference>